<dbReference type="InterPro" id="IPR001810">
    <property type="entry name" value="F-box_dom"/>
</dbReference>
<dbReference type="SUPFAM" id="SSF81383">
    <property type="entry name" value="F-box domain"/>
    <property type="match status" value="1"/>
</dbReference>
<evidence type="ECO:0000313" key="3">
    <source>
        <dbReference type="Proteomes" id="UP001497457"/>
    </source>
</evidence>
<dbReference type="Pfam" id="PF12937">
    <property type="entry name" value="F-box-like"/>
    <property type="match status" value="1"/>
</dbReference>
<dbReference type="Gene3D" id="1.20.1280.50">
    <property type="match status" value="1"/>
</dbReference>
<name>A0ABC9AK35_9POAL</name>
<dbReference type="Proteomes" id="UP001497457">
    <property type="component" value="Chromosome 21rd"/>
</dbReference>
<dbReference type="PANTHER" id="PTHR44586">
    <property type="entry name" value="F-BOX DOMAIN CONTAINING PROTEIN, EXPRESSED"/>
    <property type="match status" value="1"/>
</dbReference>
<evidence type="ECO:0000313" key="2">
    <source>
        <dbReference type="EMBL" id="CAL4980565.1"/>
    </source>
</evidence>
<organism evidence="2 3">
    <name type="scientific">Urochloa decumbens</name>
    <dbReference type="NCBI Taxonomy" id="240449"/>
    <lineage>
        <taxon>Eukaryota</taxon>
        <taxon>Viridiplantae</taxon>
        <taxon>Streptophyta</taxon>
        <taxon>Embryophyta</taxon>
        <taxon>Tracheophyta</taxon>
        <taxon>Spermatophyta</taxon>
        <taxon>Magnoliopsida</taxon>
        <taxon>Liliopsida</taxon>
        <taxon>Poales</taxon>
        <taxon>Poaceae</taxon>
        <taxon>PACMAD clade</taxon>
        <taxon>Panicoideae</taxon>
        <taxon>Panicodae</taxon>
        <taxon>Paniceae</taxon>
        <taxon>Melinidinae</taxon>
        <taxon>Urochloa</taxon>
    </lineage>
</organism>
<dbReference type="EMBL" id="OZ075131">
    <property type="protein sequence ID" value="CAL4980565.1"/>
    <property type="molecule type" value="Genomic_DNA"/>
</dbReference>
<dbReference type="InterPro" id="IPR036047">
    <property type="entry name" value="F-box-like_dom_sf"/>
</dbReference>
<dbReference type="PANTHER" id="PTHR44586:SF6">
    <property type="entry name" value="OS11G0579600 PROTEIN"/>
    <property type="match status" value="1"/>
</dbReference>
<dbReference type="PROSITE" id="PS50181">
    <property type="entry name" value="FBOX"/>
    <property type="match status" value="1"/>
</dbReference>
<evidence type="ECO:0000259" key="1">
    <source>
        <dbReference type="PROSITE" id="PS50181"/>
    </source>
</evidence>
<dbReference type="CDD" id="cd09917">
    <property type="entry name" value="F-box_SF"/>
    <property type="match status" value="1"/>
</dbReference>
<dbReference type="SUPFAM" id="SSF82171">
    <property type="entry name" value="DPP6 N-terminal domain-like"/>
    <property type="match status" value="1"/>
</dbReference>
<dbReference type="AlphaFoldDB" id="A0ABC9AK35"/>
<accession>A0ABC9AK35</accession>
<dbReference type="SMART" id="SM00256">
    <property type="entry name" value="FBOX"/>
    <property type="match status" value="1"/>
</dbReference>
<reference evidence="2" key="1">
    <citation type="submission" date="2024-10" db="EMBL/GenBank/DDBJ databases">
        <authorList>
            <person name="Ryan C."/>
        </authorList>
    </citation>
    <scope>NUCLEOTIDE SEQUENCE [LARGE SCALE GENOMIC DNA]</scope>
</reference>
<keyword evidence="3" id="KW-1185">Reference proteome</keyword>
<sequence>METCSRASSSLCRLFLRALPKLFASSPGLLKTCQMDEPVHGTDLPQDILTHIFALLQTPDLVRAGAVCSSWRAAYTSMCITGHCRLNQTPCLLYTSESGSASAMGLYSLAEKKAYTLTLPEPPICRRHIIGSSYGWIVTVDEMSELHLVNPITGDQIALPSVTTIEQVTPVFDCSGAVHKYEYSWYTGKGMVADGSPSTFAPSELRNYLFYKAFLSSDPCSGDYFVVLIHNPHSQLSFARAGDDKWTWLPPHTYYEDCLFNDGLLYASTLSGEIHAFDLGAPVVEASIVLGRVKDYLLERIYIVQASSGELLQIWRSLVPPQGDEEDENDSDIEPELNDDSQLCNTFTINVHKVDLTSKDLVEISSLGQNVLFLGHNQSLFLSAEEYPQLKANHVYFTDDDFLYITWHKNNRRDIGVFDLGNNSSEEIVSPQLWSNWPTPLWLIPNPRRMSSACCK</sequence>
<dbReference type="Pfam" id="PF03478">
    <property type="entry name" value="Beta-prop_KIB1-4"/>
    <property type="match status" value="1"/>
</dbReference>
<gene>
    <name evidence="2" type="ORF">URODEC1_LOCUS55719</name>
</gene>
<protein>
    <recommendedName>
        <fullName evidence="1">F-box domain-containing protein</fullName>
    </recommendedName>
</protein>
<feature type="domain" description="F-box" evidence="1">
    <location>
        <begin position="38"/>
        <end position="72"/>
    </location>
</feature>
<proteinExistence type="predicted"/>
<dbReference type="InterPro" id="IPR005174">
    <property type="entry name" value="KIB1-4_b-propeller"/>
</dbReference>